<feature type="compositionally biased region" description="Basic residues" evidence="1">
    <location>
        <begin position="249"/>
        <end position="262"/>
    </location>
</feature>
<protein>
    <submittedName>
        <fullName evidence="2">Uncharacterized protein</fullName>
    </submittedName>
</protein>
<feature type="compositionally biased region" description="Polar residues" evidence="1">
    <location>
        <begin position="1"/>
        <end position="19"/>
    </location>
</feature>
<proteinExistence type="predicted"/>
<feature type="compositionally biased region" description="Low complexity" evidence="1">
    <location>
        <begin position="236"/>
        <end position="248"/>
    </location>
</feature>
<feature type="compositionally biased region" description="Pro residues" evidence="1">
    <location>
        <begin position="210"/>
        <end position="219"/>
    </location>
</feature>
<feature type="compositionally biased region" description="Low complexity" evidence="1">
    <location>
        <begin position="37"/>
        <end position="49"/>
    </location>
</feature>
<organism evidence="2">
    <name type="scientific">uncultured organism</name>
    <dbReference type="NCBI Taxonomy" id="155900"/>
    <lineage>
        <taxon>unclassified sequences</taxon>
        <taxon>environmental samples</taxon>
    </lineage>
</organism>
<evidence type="ECO:0000256" key="1">
    <source>
        <dbReference type="SAM" id="MobiDB-lite"/>
    </source>
</evidence>
<feature type="region of interest" description="Disordered" evidence="1">
    <location>
        <begin position="208"/>
        <end position="262"/>
    </location>
</feature>
<gene>
    <name evidence="2" type="ORF">KBTEX_03810</name>
</gene>
<accession>A0A5B8REL0</accession>
<evidence type="ECO:0000313" key="2">
    <source>
        <dbReference type="EMBL" id="QEA07459.1"/>
    </source>
</evidence>
<feature type="region of interest" description="Disordered" evidence="1">
    <location>
        <begin position="1"/>
        <end position="109"/>
    </location>
</feature>
<feature type="compositionally biased region" description="Low complexity" evidence="1">
    <location>
        <begin position="75"/>
        <end position="85"/>
    </location>
</feature>
<sequence length="262" mass="28020">MRSTATSSRMSAGTASSTRPLRAAERALTWRPVSIMSSASGSPTSRGSRWVPPPPGNSPSWTSGRPSRVWPASVQMRASQAMASSSPPPRQTPSIAATTGTRSPASRSNTRWAVCETAVASSALSQARIMPMSAPAMNEPGLALMKISPRRPPSAAISSRICPAAFTASPPRVFWLCPGQSIHTRAIPSSRRSRRRGAGVSVACSIVSVMPPPAPSPPPVRRRRRPWSVRCRRRGGAAPAGSGRSFAPRSRRRGGRRRWSRR</sequence>
<dbReference type="EMBL" id="MN079254">
    <property type="protein sequence ID" value="QEA07459.1"/>
    <property type="molecule type" value="Genomic_DNA"/>
</dbReference>
<dbReference type="AlphaFoldDB" id="A0A5B8REL0"/>
<feature type="compositionally biased region" description="Basic residues" evidence="1">
    <location>
        <begin position="220"/>
        <end position="235"/>
    </location>
</feature>
<feature type="compositionally biased region" description="Polar residues" evidence="1">
    <location>
        <begin position="92"/>
        <end position="109"/>
    </location>
</feature>
<reference evidence="2" key="1">
    <citation type="submission" date="2019-06" db="EMBL/GenBank/DDBJ databases">
        <authorList>
            <person name="Murdoch R.W."/>
            <person name="Fathepure B."/>
        </authorList>
    </citation>
    <scope>NUCLEOTIDE SEQUENCE</scope>
</reference>
<name>A0A5B8REL0_9ZZZZ</name>